<feature type="transmembrane region" description="Helical" evidence="1">
    <location>
        <begin position="6"/>
        <end position="24"/>
    </location>
</feature>
<organism evidence="2 3">
    <name type="scientific">Dyadobacter frigoris</name>
    <dbReference type="NCBI Taxonomy" id="2576211"/>
    <lineage>
        <taxon>Bacteria</taxon>
        <taxon>Pseudomonadati</taxon>
        <taxon>Bacteroidota</taxon>
        <taxon>Cytophagia</taxon>
        <taxon>Cytophagales</taxon>
        <taxon>Spirosomataceae</taxon>
        <taxon>Dyadobacter</taxon>
    </lineage>
</organism>
<dbReference type="AlphaFoldDB" id="A0A4U6DC80"/>
<keyword evidence="1" id="KW-0472">Membrane</keyword>
<sequence>MIIPAIILSLVFASVGFLVTKNNARYILSGYNTMSAQQRELVDIDGYLRFFKQFHLFLGISVLILVIGISLFNTNFAAVILGIYPLPAYCYFVLKGDRYFPEINNRKIWTKVTVGILFLTMCGVGYLFFNGFKNSEILLEGNNLGEAGGFAFED</sequence>
<proteinExistence type="predicted"/>
<keyword evidence="3" id="KW-1185">Reference proteome</keyword>
<dbReference type="RefSeq" id="WP_137338267.1">
    <property type="nucleotide sequence ID" value="NZ_SZVO01000001.1"/>
</dbReference>
<accession>A0A4U6DC80</accession>
<dbReference type="Proteomes" id="UP000304900">
    <property type="component" value="Unassembled WGS sequence"/>
</dbReference>
<name>A0A4U6DC80_9BACT</name>
<protein>
    <submittedName>
        <fullName evidence="2">DUF3784 domain-containing protein</fullName>
    </submittedName>
</protein>
<evidence type="ECO:0000313" key="2">
    <source>
        <dbReference type="EMBL" id="TKT93977.1"/>
    </source>
</evidence>
<evidence type="ECO:0000256" key="1">
    <source>
        <dbReference type="SAM" id="Phobius"/>
    </source>
</evidence>
<feature type="transmembrane region" description="Helical" evidence="1">
    <location>
        <begin position="78"/>
        <end position="96"/>
    </location>
</feature>
<dbReference type="OrthoDB" id="954876at2"/>
<reference evidence="2 3" key="1">
    <citation type="submission" date="2019-05" db="EMBL/GenBank/DDBJ databases">
        <title>Dyadobacter AR-3-8 sp. nov., isolated from arctic soil.</title>
        <authorList>
            <person name="Chaudhary D.K."/>
        </authorList>
    </citation>
    <scope>NUCLEOTIDE SEQUENCE [LARGE SCALE GENOMIC DNA]</scope>
    <source>
        <strain evidence="2 3">AR-3-8</strain>
    </source>
</reference>
<dbReference type="Pfam" id="PF12650">
    <property type="entry name" value="DUF3784"/>
    <property type="match status" value="1"/>
</dbReference>
<keyword evidence="1" id="KW-0812">Transmembrane</keyword>
<gene>
    <name evidence="2" type="ORF">FDK13_01835</name>
</gene>
<feature type="transmembrane region" description="Helical" evidence="1">
    <location>
        <begin position="54"/>
        <end position="72"/>
    </location>
</feature>
<feature type="transmembrane region" description="Helical" evidence="1">
    <location>
        <begin position="108"/>
        <end position="129"/>
    </location>
</feature>
<dbReference type="InterPro" id="IPR017259">
    <property type="entry name" value="UCP037672"/>
</dbReference>
<dbReference type="EMBL" id="SZVO01000001">
    <property type="protein sequence ID" value="TKT93977.1"/>
    <property type="molecule type" value="Genomic_DNA"/>
</dbReference>
<keyword evidence="1" id="KW-1133">Transmembrane helix</keyword>
<evidence type="ECO:0000313" key="3">
    <source>
        <dbReference type="Proteomes" id="UP000304900"/>
    </source>
</evidence>
<comment type="caution">
    <text evidence="2">The sequence shown here is derived from an EMBL/GenBank/DDBJ whole genome shotgun (WGS) entry which is preliminary data.</text>
</comment>